<accession>M1DXP2</accession>
<dbReference type="HOGENOM" id="CLU_2162883_0_0_1"/>
<organism evidence="1 2">
    <name type="scientific">Solanum tuberosum</name>
    <name type="common">Potato</name>
    <dbReference type="NCBI Taxonomy" id="4113"/>
    <lineage>
        <taxon>Eukaryota</taxon>
        <taxon>Viridiplantae</taxon>
        <taxon>Streptophyta</taxon>
        <taxon>Embryophyta</taxon>
        <taxon>Tracheophyta</taxon>
        <taxon>Spermatophyta</taxon>
        <taxon>Magnoliopsida</taxon>
        <taxon>eudicotyledons</taxon>
        <taxon>Gunneridae</taxon>
        <taxon>Pentapetalae</taxon>
        <taxon>asterids</taxon>
        <taxon>lamiids</taxon>
        <taxon>Solanales</taxon>
        <taxon>Solanaceae</taxon>
        <taxon>Solanoideae</taxon>
        <taxon>Solaneae</taxon>
        <taxon>Solanum</taxon>
    </lineage>
</organism>
<dbReference type="AlphaFoldDB" id="M1DXP2"/>
<dbReference type="PaxDb" id="4113-PGSC0003DMT400096086"/>
<keyword evidence="2" id="KW-1185">Reference proteome</keyword>
<protein>
    <submittedName>
        <fullName evidence="1">Uncharacterized protein</fullName>
    </submittedName>
</protein>
<reference evidence="2" key="1">
    <citation type="journal article" date="2011" name="Nature">
        <title>Genome sequence and analysis of the tuber crop potato.</title>
        <authorList>
            <consortium name="The Potato Genome Sequencing Consortium"/>
        </authorList>
    </citation>
    <scope>NUCLEOTIDE SEQUENCE [LARGE SCALE GENOMIC DNA]</scope>
    <source>
        <strain evidence="2">cv. DM1-3 516 R44</strain>
    </source>
</reference>
<proteinExistence type="predicted"/>
<evidence type="ECO:0000313" key="2">
    <source>
        <dbReference type="Proteomes" id="UP000011115"/>
    </source>
</evidence>
<dbReference type="EnsemblPlants" id="PGSC0003DMT400096086">
    <property type="protein sequence ID" value="PGSC0003DMT400096086"/>
    <property type="gene ID" value="PGSC0003DMG400045657"/>
</dbReference>
<sequence length="111" mass="12636">MIGRWHGHFGDPPSGSSIPIWLAFFTRREDHRPGIFSEAASLLGDASMRFGEPDFNRRCSGTFDGAAYLFGGASIRFGKLHFDRYLVIFTWPVFYNFQRAAYSSAVHRVVR</sequence>
<dbReference type="InParanoid" id="M1DXP2"/>
<reference evidence="1" key="2">
    <citation type="submission" date="2015-06" db="UniProtKB">
        <authorList>
            <consortium name="EnsemblPlants"/>
        </authorList>
    </citation>
    <scope>IDENTIFICATION</scope>
    <source>
        <strain evidence="1">DM1-3 516 R44</strain>
    </source>
</reference>
<evidence type="ECO:0000313" key="1">
    <source>
        <dbReference type="EnsemblPlants" id="PGSC0003DMT400096086"/>
    </source>
</evidence>
<dbReference type="Gramene" id="PGSC0003DMT400096086">
    <property type="protein sequence ID" value="PGSC0003DMT400096086"/>
    <property type="gene ID" value="PGSC0003DMG400045657"/>
</dbReference>
<dbReference type="Proteomes" id="UP000011115">
    <property type="component" value="Unassembled WGS sequence"/>
</dbReference>
<name>M1DXP2_SOLTU</name>